<evidence type="ECO:0000256" key="3">
    <source>
        <dbReference type="ARBA" id="ARBA00022598"/>
    </source>
</evidence>
<dbReference type="NCBIfam" id="TIGR00018">
    <property type="entry name" value="panC"/>
    <property type="match status" value="1"/>
</dbReference>
<dbReference type="PANTHER" id="PTHR21299:SF1">
    <property type="entry name" value="PANTOATE--BETA-ALANINE LIGASE"/>
    <property type="match status" value="1"/>
</dbReference>
<evidence type="ECO:0000256" key="1">
    <source>
        <dbReference type="ARBA" id="ARBA00004990"/>
    </source>
</evidence>
<protein>
    <recommendedName>
        <fullName evidence="8">Pantothenate synthetase</fullName>
        <shortName evidence="8">PS</shortName>
        <ecNumber evidence="8">6.3.2.1</ecNumber>
    </recommendedName>
    <alternativeName>
        <fullName evidence="8">Pantoate--beta-alanine ligase</fullName>
    </alternativeName>
    <alternativeName>
        <fullName evidence="8">Pantoate-activating enzyme</fullName>
    </alternativeName>
</protein>
<comment type="miscellaneous">
    <text evidence="8">The reaction proceeds by a bi uni uni bi ping pong mechanism.</text>
</comment>
<evidence type="ECO:0000256" key="2">
    <source>
        <dbReference type="ARBA" id="ARBA00009256"/>
    </source>
</evidence>
<dbReference type="InterPro" id="IPR004821">
    <property type="entry name" value="Cyt_trans-like"/>
</dbReference>
<evidence type="ECO:0000313" key="10">
    <source>
        <dbReference type="Proteomes" id="UP001170717"/>
    </source>
</evidence>
<dbReference type="NCBIfam" id="TIGR00125">
    <property type="entry name" value="cyt_tran_rel"/>
    <property type="match status" value="1"/>
</dbReference>
<reference evidence="9" key="1">
    <citation type="submission" date="2023-07" db="EMBL/GenBank/DDBJ databases">
        <title>Genome content predicts the carbon catabolic preferences of heterotrophic bacteria.</title>
        <authorList>
            <person name="Gralka M."/>
        </authorList>
    </citation>
    <scope>NUCLEOTIDE SEQUENCE</scope>
    <source>
        <strain evidence="9">F2M12</strain>
    </source>
</reference>
<dbReference type="InterPro" id="IPR003721">
    <property type="entry name" value="Pantoate_ligase"/>
</dbReference>
<feature type="binding site" evidence="8">
    <location>
        <position position="155"/>
    </location>
    <ligand>
        <name>(R)-pantoate</name>
        <dbReference type="ChEBI" id="CHEBI:15980"/>
    </ligand>
</feature>
<organism evidence="9 10">
    <name type="scientific">Alteromonas stellipolaris</name>
    <dbReference type="NCBI Taxonomy" id="233316"/>
    <lineage>
        <taxon>Bacteria</taxon>
        <taxon>Pseudomonadati</taxon>
        <taxon>Pseudomonadota</taxon>
        <taxon>Gammaproteobacteria</taxon>
        <taxon>Alteromonadales</taxon>
        <taxon>Alteromonadaceae</taxon>
        <taxon>Alteromonas/Salinimonas group</taxon>
        <taxon>Alteromonas</taxon>
    </lineage>
</organism>
<feature type="active site" description="Proton donor" evidence="8">
    <location>
        <position position="37"/>
    </location>
</feature>
<comment type="subcellular location">
    <subcellularLocation>
        <location evidence="8">Cytoplasm</location>
    </subcellularLocation>
</comment>
<dbReference type="Proteomes" id="UP001170717">
    <property type="component" value="Unassembled WGS sequence"/>
</dbReference>
<sequence>MKVVDDIASLRKLTTEWKFSGSTVGFVPTMGNLHNGHLKLVKRAKANNSRVVVSIFVNPMQFGVNEDLDAYPRTIKEDKAKLIEAGVDAVFLPSVSDMYPGGVEHQTVVEVPDISDILCGASRPGHFRGVATVVSKLFNMVHPHDAFFGEKDFQQLQVIRTMVRDLSMGVTIHGIPTERDVSGLALSSRNGYLTDEQRHTAATIYSEMTSLKARIEAGERNYVALAADLADILTDSGFNNDYVHIVNAESLKPAKQTDKHLVILVAAFLGNTRLIDNLQIQL</sequence>
<dbReference type="FunFam" id="3.30.1300.10:FF:000001">
    <property type="entry name" value="Pantothenate synthetase"/>
    <property type="match status" value="1"/>
</dbReference>
<comment type="caution">
    <text evidence="8">Lacks conserved residue(s) required for the propagation of feature annotation.</text>
</comment>
<dbReference type="AlphaFoldDB" id="A0AAW7Z837"/>
<dbReference type="GO" id="GO:0005524">
    <property type="term" value="F:ATP binding"/>
    <property type="evidence" value="ECO:0007669"/>
    <property type="project" value="UniProtKB-KW"/>
</dbReference>
<evidence type="ECO:0000256" key="7">
    <source>
        <dbReference type="ARBA" id="ARBA00048258"/>
    </source>
</evidence>
<dbReference type="InterPro" id="IPR014729">
    <property type="entry name" value="Rossmann-like_a/b/a_fold"/>
</dbReference>
<comment type="function">
    <text evidence="8">Catalyzes the condensation of pantoate with beta-alanine in an ATP-dependent reaction via a pantoyl-adenylate intermediate.</text>
</comment>
<dbReference type="Gene3D" id="3.30.1300.10">
    <property type="entry name" value="Pantoate-beta-alanine ligase, C-terminal domain"/>
    <property type="match status" value="1"/>
</dbReference>
<evidence type="ECO:0000256" key="6">
    <source>
        <dbReference type="ARBA" id="ARBA00022840"/>
    </source>
</evidence>
<evidence type="ECO:0000256" key="4">
    <source>
        <dbReference type="ARBA" id="ARBA00022655"/>
    </source>
</evidence>
<dbReference type="EC" id="6.3.2.1" evidence="8"/>
<keyword evidence="3 8" id="KW-0436">Ligase</keyword>
<dbReference type="CDD" id="cd00560">
    <property type="entry name" value="PanC"/>
    <property type="match status" value="1"/>
</dbReference>
<keyword evidence="8" id="KW-0963">Cytoplasm</keyword>
<feature type="binding site" evidence="8">
    <location>
        <begin position="186"/>
        <end position="189"/>
    </location>
    <ligand>
        <name>ATP</name>
        <dbReference type="ChEBI" id="CHEBI:30616"/>
    </ligand>
</feature>
<comment type="similarity">
    <text evidence="2 8">Belongs to the pantothenate synthetase family.</text>
</comment>
<proteinExistence type="inferred from homology"/>
<dbReference type="HAMAP" id="MF_00158">
    <property type="entry name" value="PanC"/>
    <property type="match status" value="1"/>
</dbReference>
<feature type="binding site" evidence="8">
    <location>
        <begin position="30"/>
        <end position="37"/>
    </location>
    <ligand>
        <name>ATP</name>
        <dbReference type="ChEBI" id="CHEBI:30616"/>
    </ligand>
</feature>
<feature type="binding site" evidence="8">
    <location>
        <begin position="149"/>
        <end position="152"/>
    </location>
    <ligand>
        <name>ATP</name>
        <dbReference type="ChEBI" id="CHEBI:30616"/>
    </ligand>
</feature>
<dbReference type="FunFam" id="3.40.50.620:FF:000013">
    <property type="entry name" value="Pantothenate synthetase"/>
    <property type="match status" value="1"/>
</dbReference>
<dbReference type="RefSeq" id="WP_061997981.1">
    <property type="nucleotide sequence ID" value="NZ_CANLMS010000009.1"/>
</dbReference>
<comment type="subunit">
    <text evidence="8">Homodimer.</text>
</comment>
<comment type="caution">
    <text evidence="9">The sequence shown here is derived from an EMBL/GenBank/DDBJ whole genome shotgun (WGS) entry which is preliminary data.</text>
</comment>
<comment type="catalytic activity">
    <reaction evidence="7 8">
        <text>(R)-pantoate + beta-alanine + ATP = (R)-pantothenate + AMP + diphosphate + H(+)</text>
        <dbReference type="Rhea" id="RHEA:10912"/>
        <dbReference type="ChEBI" id="CHEBI:15378"/>
        <dbReference type="ChEBI" id="CHEBI:15980"/>
        <dbReference type="ChEBI" id="CHEBI:29032"/>
        <dbReference type="ChEBI" id="CHEBI:30616"/>
        <dbReference type="ChEBI" id="CHEBI:33019"/>
        <dbReference type="ChEBI" id="CHEBI:57966"/>
        <dbReference type="ChEBI" id="CHEBI:456215"/>
        <dbReference type="EC" id="6.3.2.1"/>
    </reaction>
</comment>
<dbReference type="InterPro" id="IPR042176">
    <property type="entry name" value="Pantoate_ligase_C"/>
</dbReference>
<accession>A0AAW7Z837</accession>
<feature type="binding site" evidence="8">
    <location>
        <position position="61"/>
    </location>
    <ligand>
        <name>beta-alanine</name>
        <dbReference type="ChEBI" id="CHEBI:57966"/>
    </ligand>
</feature>
<dbReference type="GO" id="GO:0015940">
    <property type="term" value="P:pantothenate biosynthetic process"/>
    <property type="evidence" value="ECO:0007669"/>
    <property type="project" value="UniProtKB-UniRule"/>
</dbReference>
<evidence type="ECO:0000313" key="9">
    <source>
        <dbReference type="EMBL" id="MDO6579628.1"/>
    </source>
</evidence>
<keyword evidence="5 8" id="KW-0547">Nucleotide-binding</keyword>
<dbReference type="Pfam" id="PF02569">
    <property type="entry name" value="Pantoate_ligase"/>
    <property type="match status" value="1"/>
</dbReference>
<keyword evidence="4 8" id="KW-0566">Pantothenate biosynthesis</keyword>
<dbReference type="PANTHER" id="PTHR21299">
    <property type="entry name" value="CYTIDYLATE KINASE/PANTOATE-BETA-ALANINE LIGASE"/>
    <property type="match status" value="1"/>
</dbReference>
<comment type="pathway">
    <text evidence="1 8">Cofactor biosynthesis; (R)-pantothenate biosynthesis; (R)-pantothenate from (R)-pantoate and beta-alanine: step 1/1.</text>
</comment>
<feature type="binding site" evidence="8">
    <location>
        <position position="61"/>
    </location>
    <ligand>
        <name>(R)-pantoate</name>
        <dbReference type="ChEBI" id="CHEBI:15980"/>
    </ligand>
</feature>
<evidence type="ECO:0000256" key="5">
    <source>
        <dbReference type="ARBA" id="ARBA00022741"/>
    </source>
</evidence>
<dbReference type="GO" id="GO:0004592">
    <property type="term" value="F:pantoate-beta-alanine ligase activity"/>
    <property type="evidence" value="ECO:0007669"/>
    <property type="project" value="UniProtKB-UniRule"/>
</dbReference>
<gene>
    <name evidence="8 9" type="primary">panC</name>
    <name evidence="9" type="ORF">Q4527_19685</name>
</gene>
<evidence type="ECO:0000256" key="8">
    <source>
        <dbReference type="HAMAP-Rule" id="MF_00158"/>
    </source>
</evidence>
<keyword evidence="6 8" id="KW-0067">ATP-binding</keyword>
<dbReference type="GeneID" id="83259784"/>
<dbReference type="GO" id="GO:0005829">
    <property type="term" value="C:cytosol"/>
    <property type="evidence" value="ECO:0007669"/>
    <property type="project" value="TreeGrafter"/>
</dbReference>
<name>A0AAW7Z837_9ALTE</name>
<dbReference type="Gene3D" id="3.40.50.620">
    <property type="entry name" value="HUPs"/>
    <property type="match status" value="1"/>
</dbReference>
<dbReference type="EMBL" id="JAUOQI010000023">
    <property type="protein sequence ID" value="MDO6579628.1"/>
    <property type="molecule type" value="Genomic_DNA"/>
</dbReference>
<dbReference type="SUPFAM" id="SSF52374">
    <property type="entry name" value="Nucleotidylyl transferase"/>
    <property type="match status" value="1"/>
</dbReference>